<keyword evidence="3" id="KW-1185">Reference proteome</keyword>
<feature type="compositionally biased region" description="Basic and acidic residues" evidence="1">
    <location>
        <begin position="22"/>
        <end position="33"/>
    </location>
</feature>
<proteinExistence type="predicted"/>
<evidence type="ECO:0000313" key="2">
    <source>
        <dbReference type="EMBL" id="ELY71091.1"/>
    </source>
</evidence>
<dbReference type="Proteomes" id="UP000011632">
    <property type="component" value="Unassembled WGS sequence"/>
</dbReference>
<evidence type="ECO:0000256" key="1">
    <source>
        <dbReference type="SAM" id="MobiDB-lite"/>
    </source>
</evidence>
<dbReference type="STRING" id="1227496.C489_02016"/>
<dbReference type="PATRIC" id="fig|1227496.3.peg.420"/>
<dbReference type="RefSeq" id="WP_006429438.1">
    <property type="nucleotide sequence ID" value="NZ_AOID01000005.1"/>
</dbReference>
<gene>
    <name evidence="2" type="ORF">C489_02016</name>
</gene>
<feature type="region of interest" description="Disordered" evidence="1">
    <location>
        <begin position="14"/>
        <end position="45"/>
    </location>
</feature>
<comment type="caution">
    <text evidence="2">The sequence shown here is derived from an EMBL/GenBank/DDBJ whole genome shotgun (WGS) entry which is preliminary data.</text>
</comment>
<accession>L9YBT8</accession>
<reference evidence="2 3" key="1">
    <citation type="journal article" date="2014" name="PLoS Genet.">
        <title>Phylogenetically driven sequencing of extremely halophilic archaea reveals strategies for static and dynamic osmo-response.</title>
        <authorList>
            <person name="Becker E.A."/>
            <person name="Seitzer P.M."/>
            <person name="Tritt A."/>
            <person name="Larsen D."/>
            <person name="Krusor M."/>
            <person name="Yao A.I."/>
            <person name="Wu D."/>
            <person name="Madern D."/>
            <person name="Eisen J.A."/>
            <person name="Darling A.E."/>
            <person name="Facciotti M.T."/>
        </authorList>
    </citation>
    <scope>NUCLEOTIDE SEQUENCE [LARGE SCALE GENOMIC DNA]</scope>
    <source>
        <strain evidence="2 3">JCM 10478</strain>
    </source>
</reference>
<evidence type="ECO:0000313" key="3">
    <source>
        <dbReference type="Proteomes" id="UP000011632"/>
    </source>
</evidence>
<dbReference type="EMBL" id="AOID01000005">
    <property type="protein sequence ID" value="ELY71091.1"/>
    <property type="molecule type" value="Genomic_DNA"/>
</dbReference>
<dbReference type="AlphaFoldDB" id="L9YBT8"/>
<protein>
    <submittedName>
        <fullName evidence="2">Uncharacterized protein</fullName>
    </submittedName>
</protein>
<name>L9YBT8_9EURY</name>
<organism evidence="2 3">
    <name type="scientific">Natrinema versiforme JCM 10478</name>
    <dbReference type="NCBI Taxonomy" id="1227496"/>
    <lineage>
        <taxon>Archaea</taxon>
        <taxon>Methanobacteriati</taxon>
        <taxon>Methanobacteriota</taxon>
        <taxon>Stenosarchaea group</taxon>
        <taxon>Halobacteria</taxon>
        <taxon>Halobacteriales</taxon>
        <taxon>Natrialbaceae</taxon>
        <taxon>Natrinema</taxon>
    </lineage>
</organism>
<sequence length="217" mass="23181">MSTYSLGVAVRLERSSTSAYPNKEEDVGRERSGLDAFGRSTPNLLENRTLDDGRVHQALDEFSRPAPNLLEKRTLDDGREKTGTFALERSSPIVDGTGVPVGGFRLTNIVLFDGEGEPLTRAESITARGSFPTSAPVTIDEQGRATAQLWLVSGETYDSFHVVSEPGDDGISYVWHGLEENAAIDGSESVVPLAFDVKEPEGKVSGGLSVGLGVQLG</sequence>